<dbReference type="InterPro" id="IPR051927">
    <property type="entry name" value="Zn_Chap_cDPG_Synth"/>
</dbReference>
<dbReference type="EMBL" id="BAAAWD010000010">
    <property type="protein sequence ID" value="GAA3013601.1"/>
    <property type="molecule type" value="Genomic_DNA"/>
</dbReference>
<comment type="caution">
    <text evidence="2">The sequence shown here is derived from an EMBL/GenBank/DDBJ whole genome shotgun (WGS) entry which is preliminary data.</text>
</comment>
<organism evidence="2 3">
    <name type="scientific">Streptosporangium longisporum</name>
    <dbReference type="NCBI Taxonomy" id="46187"/>
    <lineage>
        <taxon>Bacteria</taxon>
        <taxon>Bacillati</taxon>
        <taxon>Actinomycetota</taxon>
        <taxon>Actinomycetes</taxon>
        <taxon>Streptosporangiales</taxon>
        <taxon>Streptosporangiaceae</taxon>
        <taxon>Streptosporangium</taxon>
    </lineage>
</organism>
<keyword evidence="3" id="KW-1185">Reference proteome</keyword>
<dbReference type="InterPro" id="IPR003495">
    <property type="entry name" value="CobW/HypB/UreG_nucleotide-bd"/>
</dbReference>
<reference evidence="2 3" key="1">
    <citation type="journal article" date="2019" name="Int. J. Syst. Evol. Microbiol.">
        <title>The Global Catalogue of Microorganisms (GCM) 10K type strain sequencing project: providing services to taxonomists for standard genome sequencing and annotation.</title>
        <authorList>
            <consortium name="The Broad Institute Genomics Platform"/>
            <consortium name="The Broad Institute Genome Sequencing Center for Infectious Disease"/>
            <person name="Wu L."/>
            <person name="Ma J."/>
        </authorList>
    </citation>
    <scope>NUCLEOTIDE SEQUENCE [LARGE SCALE GENOMIC DNA]</scope>
    <source>
        <strain evidence="2 3">JCM 3106</strain>
    </source>
</reference>
<dbReference type="PANTHER" id="PTHR43603:SF1">
    <property type="entry name" value="ZINC-REGULATED GTPASE METALLOPROTEIN ACTIVATOR 1"/>
    <property type="match status" value="1"/>
</dbReference>
<dbReference type="PANTHER" id="PTHR43603">
    <property type="entry name" value="COBW DOMAIN-CONTAINING PROTEIN DDB_G0274527"/>
    <property type="match status" value="1"/>
</dbReference>
<proteinExistence type="predicted"/>
<evidence type="ECO:0000313" key="3">
    <source>
        <dbReference type="Proteomes" id="UP001499930"/>
    </source>
</evidence>
<sequence>MSTPVVLVAGLHAPARTAAVDRLLHDHPGSVAVHHDLRSVAGGRVERVVRDRSGVLDLAEVRLAHGCVTCTVREDLLPELVRRAPAASLLVVDLWDSVEPRPVAEAIDCDEARDTLRLTAVLTALDAEHMPVDITRGDRLAETGQIAALGDERHLAEVLARQIEYATGLVLHGGDAGDPEDIELTRAVLGHLAPVTPVFDAGAPPVVTGAALCTVTLAERVDPATAQLPVDARTDEITTVVWHRLRPLHPGRLFDAVDELVTGSVRSRGRFWLATRHERLLAWDAVAGVVSVEDAGPWLAALPEAAWEMVSPARRSAATLDWNDITGDRVQHLVFTGPDLDRERLHALLDSCLLTQEESLAGSDVWAGYDDPFAHLLDLREIA</sequence>
<evidence type="ECO:0000313" key="2">
    <source>
        <dbReference type="EMBL" id="GAA3013601.1"/>
    </source>
</evidence>
<dbReference type="InterPro" id="IPR011629">
    <property type="entry name" value="CobW-like_C"/>
</dbReference>
<name>A0ABN3Y6E2_9ACTN</name>
<accession>A0ABN3Y6E2</accession>
<gene>
    <name evidence="2" type="ORF">GCM10017559_41040</name>
</gene>
<dbReference type="Pfam" id="PF07683">
    <property type="entry name" value="CobW_C"/>
    <property type="match status" value="1"/>
</dbReference>
<dbReference type="SMART" id="SM00833">
    <property type="entry name" value="CobW_C"/>
    <property type="match status" value="1"/>
</dbReference>
<dbReference type="Gene3D" id="3.40.50.300">
    <property type="entry name" value="P-loop containing nucleotide triphosphate hydrolases"/>
    <property type="match status" value="1"/>
</dbReference>
<feature type="domain" description="CobW C-terminal" evidence="1">
    <location>
        <begin position="237"/>
        <end position="353"/>
    </location>
</feature>
<dbReference type="RefSeq" id="WP_344897638.1">
    <property type="nucleotide sequence ID" value="NZ_BAAAWD010000010.1"/>
</dbReference>
<dbReference type="Pfam" id="PF02492">
    <property type="entry name" value="cobW"/>
    <property type="match status" value="1"/>
</dbReference>
<evidence type="ECO:0000259" key="1">
    <source>
        <dbReference type="SMART" id="SM00833"/>
    </source>
</evidence>
<protein>
    <submittedName>
        <fullName evidence="2">GTP-binding protein</fullName>
    </submittedName>
</protein>
<dbReference type="SUPFAM" id="SSF90002">
    <property type="entry name" value="Hypothetical protein YjiA, C-terminal domain"/>
    <property type="match status" value="1"/>
</dbReference>
<dbReference type="Proteomes" id="UP001499930">
    <property type="component" value="Unassembled WGS sequence"/>
</dbReference>
<dbReference type="InterPro" id="IPR027417">
    <property type="entry name" value="P-loop_NTPase"/>
</dbReference>